<name>A0A8J2L805_9HEXA</name>
<dbReference type="Proteomes" id="UP000708208">
    <property type="component" value="Unassembled WGS sequence"/>
</dbReference>
<dbReference type="EMBL" id="CAJVCH010541098">
    <property type="protein sequence ID" value="CAG7826780.1"/>
    <property type="molecule type" value="Genomic_DNA"/>
</dbReference>
<dbReference type="PANTHER" id="PTHR37984:SF8">
    <property type="entry name" value="CCHC-TYPE DOMAIN-CONTAINING PROTEIN"/>
    <property type="match status" value="1"/>
</dbReference>
<dbReference type="AlphaFoldDB" id="A0A8J2L805"/>
<comment type="caution">
    <text evidence="1">The sequence shown here is derived from an EMBL/GenBank/DDBJ whole genome shotgun (WGS) entry which is preliminary data.</text>
</comment>
<gene>
    <name evidence="1" type="ORF">AFUS01_LOCUS36817</name>
</gene>
<evidence type="ECO:0000313" key="2">
    <source>
        <dbReference type="Proteomes" id="UP000708208"/>
    </source>
</evidence>
<feature type="non-terminal residue" evidence="1">
    <location>
        <position position="1"/>
    </location>
</feature>
<protein>
    <submittedName>
        <fullName evidence="1">Uncharacterized protein</fullName>
    </submittedName>
</protein>
<sequence length="206" mass="23582">VVDFLTPEQYEGKLNIFGGKLKDEYRLEMNNILRRTDMFSNYHRLPDGVIDDGPDIFIERLEADLQDAVTAGRITVSQAERAFDVLSEFRDVFSKFPGKFTGKRVRLKFNIPTKDIRYRGAKYNPSKKLMNDLRKELQVMMATNVIEPSDSTYINPIVVNVKKSGEIRVCLNPVDLNPILAENYNEAGLLDRIITQDAEAKLFCTL</sequence>
<dbReference type="OrthoDB" id="6767528at2759"/>
<dbReference type="PANTHER" id="PTHR37984">
    <property type="entry name" value="PROTEIN CBG26694"/>
    <property type="match status" value="1"/>
</dbReference>
<proteinExistence type="predicted"/>
<accession>A0A8J2L805</accession>
<organism evidence="1 2">
    <name type="scientific">Allacma fusca</name>
    <dbReference type="NCBI Taxonomy" id="39272"/>
    <lineage>
        <taxon>Eukaryota</taxon>
        <taxon>Metazoa</taxon>
        <taxon>Ecdysozoa</taxon>
        <taxon>Arthropoda</taxon>
        <taxon>Hexapoda</taxon>
        <taxon>Collembola</taxon>
        <taxon>Symphypleona</taxon>
        <taxon>Sminthuridae</taxon>
        <taxon>Allacma</taxon>
    </lineage>
</organism>
<keyword evidence="2" id="KW-1185">Reference proteome</keyword>
<evidence type="ECO:0000313" key="1">
    <source>
        <dbReference type="EMBL" id="CAG7826780.1"/>
    </source>
</evidence>
<reference evidence="1" key="1">
    <citation type="submission" date="2021-06" db="EMBL/GenBank/DDBJ databases">
        <authorList>
            <person name="Hodson N. C."/>
            <person name="Mongue J. A."/>
            <person name="Jaron S. K."/>
        </authorList>
    </citation>
    <scope>NUCLEOTIDE SEQUENCE</scope>
</reference>
<feature type="non-terminal residue" evidence="1">
    <location>
        <position position="206"/>
    </location>
</feature>
<dbReference type="InterPro" id="IPR050951">
    <property type="entry name" value="Retrovirus_Pol_polyprotein"/>
</dbReference>